<comment type="caution">
    <text evidence="1">The sequence shown here is derived from an EMBL/GenBank/DDBJ whole genome shotgun (WGS) entry which is preliminary data.</text>
</comment>
<evidence type="ECO:0000313" key="2">
    <source>
        <dbReference type="Proteomes" id="UP000812440"/>
    </source>
</evidence>
<gene>
    <name evidence="1" type="ORF">GDO86_012705</name>
</gene>
<dbReference type="AlphaFoldDB" id="A0A8T2IW89"/>
<proteinExistence type="predicted"/>
<reference evidence="1" key="1">
    <citation type="thesis" date="2020" institute="ProQuest LLC" country="789 East Eisenhower Parkway, Ann Arbor, MI, USA">
        <title>Comparative Genomics and Chromosome Evolution.</title>
        <authorList>
            <person name="Mudd A.B."/>
        </authorList>
    </citation>
    <scope>NUCLEOTIDE SEQUENCE</scope>
    <source>
        <strain evidence="1">Female2</strain>
        <tissue evidence="1">Blood</tissue>
    </source>
</reference>
<keyword evidence="2" id="KW-1185">Reference proteome</keyword>
<dbReference type="Proteomes" id="UP000812440">
    <property type="component" value="Chromosome 7"/>
</dbReference>
<sequence>MRLCNTSHTFCAVHSSTFTCQLCSDSAYPWKLTDNIFTASPGHPYNEILSFQMCLPKCKSFPASAHLFLLYVTKLVNFFYG</sequence>
<name>A0A8T2IW89_9PIPI</name>
<accession>A0A8T2IW89</accession>
<protein>
    <submittedName>
        <fullName evidence="1">Uncharacterized protein</fullName>
    </submittedName>
</protein>
<evidence type="ECO:0000313" key="1">
    <source>
        <dbReference type="EMBL" id="KAG8434436.1"/>
    </source>
</evidence>
<dbReference type="EMBL" id="JAACNH010000008">
    <property type="protein sequence ID" value="KAG8434436.1"/>
    <property type="molecule type" value="Genomic_DNA"/>
</dbReference>
<organism evidence="1 2">
    <name type="scientific">Hymenochirus boettgeri</name>
    <name type="common">Congo dwarf clawed frog</name>
    <dbReference type="NCBI Taxonomy" id="247094"/>
    <lineage>
        <taxon>Eukaryota</taxon>
        <taxon>Metazoa</taxon>
        <taxon>Chordata</taxon>
        <taxon>Craniata</taxon>
        <taxon>Vertebrata</taxon>
        <taxon>Euteleostomi</taxon>
        <taxon>Amphibia</taxon>
        <taxon>Batrachia</taxon>
        <taxon>Anura</taxon>
        <taxon>Pipoidea</taxon>
        <taxon>Pipidae</taxon>
        <taxon>Pipinae</taxon>
        <taxon>Hymenochirus</taxon>
    </lineage>
</organism>